<name>A0AA88UUW9_9ASTE</name>
<evidence type="ECO:0000256" key="2">
    <source>
        <dbReference type="ARBA" id="ARBA00023186"/>
    </source>
</evidence>
<dbReference type="Proteomes" id="UP001187471">
    <property type="component" value="Unassembled WGS sequence"/>
</dbReference>
<feature type="region of interest" description="Disordered" evidence="4">
    <location>
        <begin position="154"/>
        <end position="173"/>
    </location>
</feature>
<accession>A0AA88UUW9</accession>
<dbReference type="InterPro" id="IPR002164">
    <property type="entry name" value="NAP_family"/>
</dbReference>
<protein>
    <submittedName>
        <fullName evidence="5">Uncharacterized protein</fullName>
    </submittedName>
</protein>
<dbReference type="AlphaFoldDB" id="A0AA88UUW9"/>
<sequence length="173" mass="19950">RYGIVNDEGVTTQGAAISMLDDGDLKYLKDIIKIDNLKGFRLESVFDTNSYFKNSVLTKTYHVIDEYEQILETKIQWYPGNCSTEKILEKKPKKGSKSSKPVTKKERWESFFQLLLPRQKSLQLVWILMTMLITIQDKIIPHAVSWFTGDAAEDDYEDIGGRKDGDEDEETDD</sequence>
<organism evidence="5 6">
    <name type="scientific">Escallonia rubra</name>
    <dbReference type="NCBI Taxonomy" id="112253"/>
    <lineage>
        <taxon>Eukaryota</taxon>
        <taxon>Viridiplantae</taxon>
        <taxon>Streptophyta</taxon>
        <taxon>Embryophyta</taxon>
        <taxon>Tracheophyta</taxon>
        <taxon>Spermatophyta</taxon>
        <taxon>Magnoliopsida</taxon>
        <taxon>eudicotyledons</taxon>
        <taxon>Gunneridae</taxon>
        <taxon>Pentapetalae</taxon>
        <taxon>asterids</taxon>
        <taxon>campanulids</taxon>
        <taxon>Escalloniales</taxon>
        <taxon>Escalloniaceae</taxon>
        <taxon>Escallonia</taxon>
    </lineage>
</organism>
<evidence type="ECO:0000256" key="4">
    <source>
        <dbReference type="SAM" id="MobiDB-lite"/>
    </source>
</evidence>
<keyword evidence="2" id="KW-0143">Chaperone</keyword>
<evidence type="ECO:0000313" key="6">
    <source>
        <dbReference type="Proteomes" id="UP001187471"/>
    </source>
</evidence>
<comment type="caution">
    <text evidence="5">The sequence shown here is derived from an EMBL/GenBank/DDBJ whole genome shotgun (WGS) entry which is preliminary data.</text>
</comment>
<gene>
    <name evidence="5" type="ORF">RJ640_021577</name>
</gene>
<reference evidence="5" key="1">
    <citation type="submission" date="2022-12" db="EMBL/GenBank/DDBJ databases">
        <title>Draft genome assemblies for two species of Escallonia (Escalloniales).</title>
        <authorList>
            <person name="Chanderbali A."/>
            <person name="Dervinis C."/>
            <person name="Anghel I."/>
            <person name="Soltis D."/>
            <person name="Soltis P."/>
            <person name="Zapata F."/>
        </authorList>
    </citation>
    <scope>NUCLEOTIDE SEQUENCE</scope>
    <source>
        <strain evidence="5">UCBG92.1500</strain>
        <tissue evidence="5">Leaf</tissue>
    </source>
</reference>
<evidence type="ECO:0000256" key="3">
    <source>
        <dbReference type="RuleBase" id="RU003876"/>
    </source>
</evidence>
<dbReference type="GO" id="GO:0000724">
    <property type="term" value="P:double-strand break repair via homologous recombination"/>
    <property type="evidence" value="ECO:0007669"/>
    <property type="project" value="UniProtKB-ARBA"/>
</dbReference>
<dbReference type="Pfam" id="PF00956">
    <property type="entry name" value="NAP"/>
    <property type="match status" value="1"/>
</dbReference>
<evidence type="ECO:0000256" key="1">
    <source>
        <dbReference type="ARBA" id="ARBA00009947"/>
    </source>
</evidence>
<dbReference type="InterPro" id="IPR037231">
    <property type="entry name" value="NAP-like_sf"/>
</dbReference>
<dbReference type="EMBL" id="JAVXUO010000716">
    <property type="protein sequence ID" value="KAK2989657.1"/>
    <property type="molecule type" value="Genomic_DNA"/>
</dbReference>
<evidence type="ECO:0000313" key="5">
    <source>
        <dbReference type="EMBL" id="KAK2989657.1"/>
    </source>
</evidence>
<dbReference type="GO" id="GO:0006334">
    <property type="term" value="P:nucleosome assembly"/>
    <property type="evidence" value="ECO:0007669"/>
    <property type="project" value="InterPro"/>
</dbReference>
<comment type="similarity">
    <text evidence="1 3">Belongs to the nucleosome assembly protein (NAP) family.</text>
</comment>
<dbReference type="GO" id="GO:0042393">
    <property type="term" value="F:histone binding"/>
    <property type="evidence" value="ECO:0007669"/>
    <property type="project" value="UniProtKB-ARBA"/>
</dbReference>
<feature type="non-terminal residue" evidence="5">
    <location>
        <position position="1"/>
    </location>
</feature>
<proteinExistence type="inferred from homology"/>
<dbReference type="SUPFAM" id="SSF143113">
    <property type="entry name" value="NAP-like"/>
    <property type="match status" value="1"/>
</dbReference>
<keyword evidence="6" id="KW-1185">Reference proteome</keyword>
<dbReference type="PANTHER" id="PTHR11875">
    <property type="entry name" value="TESTIS-SPECIFIC Y-ENCODED PROTEIN"/>
    <property type="match status" value="1"/>
</dbReference>
<dbReference type="GO" id="GO:0005634">
    <property type="term" value="C:nucleus"/>
    <property type="evidence" value="ECO:0007669"/>
    <property type="project" value="InterPro"/>
</dbReference>
<dbReference type="Gene3D" id="3.30.1120.90">
    <property type="entry name" value="Nucleosome assembly protein"/>
    <property type="match status" value="1"/>
</dbReference>